<accession>A0A807LIG3</accession>
<protein>
    <submittedName>
        <fullName evidence="1">Uncharacterized protein</fullName>
    </submittedName>
</protein>
<dbReference type="KEGG" id="kco:BWI95_19735"/>
<dbReference type="RefSeq" id="WP_054803182.1">
    <property type="nucleotide sequence ID" value="NZ_CP019445.1"/>
</dbReference>
<dbReference type="EMBL" id="CP019445">
    <property type="protein sequence ID" value="APZ07117.1"/>
    <property type="molecule type" value="Genomic_DNA"/>
</dbReference>
<dbReference type="AlphaFoldDB" id="A0A807LIG3"/>
<reference evidence="1 2" key="1">
    <citation type="submission" date="2017-01" db="EMBL/GenBank/DDBJ databases">
        <authorList>
            <person name="Cao J.-M."/>
        </authorList>
    </citation>
    <scope>NUCLEOTIDE SEQUENCE [LARGE SCALE GENOMIC DNA]</scope>
    <source>
        <strain evidence="1 2">888-76</strain>
    </source>
</reference>
<evidence type="ECO:0000313" key="2">
    <source>
        <dbReference type="Proteomes" id="UP000187148"/>
    </source>
</evidence>
<dbReference type="Proteomes" id="UP000187148">
    <property type="component" value="Chromosome"/>
</dbReference>
<keyword evidence="2" id="KW-1185">Reference proteome</keyword>
<name>A0A807LIG3_9ENTR</name>
<proteinExistence type="predicted"/>
<gene>
    <name evidence="1" type="ORF">BWI95_19735</name>
</gene>
<evidence type="ECO:0000313" key="1">
    <source>
        <dbReference type="EMBL" id="APZ07117.1"/>
    </source>
</evidence>
<organism evidence="1 2">
    <name type="scientific">Kosakonia cowanii JCM 10956 = DSM 18146</name>
    <dbReference type="NCBI Taxonomy" id="1300165"/>
    <lineage>
        <taxon>Bacteria</taxon>
        <taxon>Pseudomonadati</taxon>
        <taxon>Pseudomonadota</taxon>
        <taxon>Gammaproteobacteria</taxon>
        <taxon>Enterobacterales</taxon>
        <taxon>Enterobacteriaceae</taxon>
        <taxon>Kosakonia</taxon>
    </lineage>
</organism>
<sequence>MQHHDPRTSPGHLFHDVLAREEWQNPTGCDSLTFSVEENRRADGQEKIIFDGDNALTGVKVRNHQKSGFNNDAYTGWNIDNETL</sequence>